<proteinExistence type="inferred from homology"/>
<evidence type="ECO:0000256" key="1">
    <source>
        <dbReference type="ARBA" id="ARBA00006821"/>
    </source>
</evidence>
<protein>
    <submittedName>
        <fullName evidence="5">Glycoside hydrolase</fullName>
    </submittedName>
</protein>
<dbReference type="Pfam" id="PF03065">
    <property type="entry name" value="Glyco_hydro_57"/>
    <property type="match status" value="1"/>
</dbReference>
<dbReference type="GO" id="GO:0016787">
    <property type="term" value="F:hydrolase activity"/>
    <property type="evidence" value="ECO:0007669"/>
    <property type="project" value="UniProtKB-KW"/>
</dbReference>
<dbReference type="InterPro" id="IPR011330">
    <property type="entry name" value="Glyco_hydro/deAcase_b/a-brl"/>
</dbReference>
<keyword evidence="5" id="KW-0378">Hydrolase</keyword>
<evidence type="ECO:0000313" key="5">
    <source>
        <dbReference type="EMBL" id="MBO1928029.1"/>
    </source>
</evidence>
<dbReference type="PANTHER" id="PTHR36306">
    <property type="entry name" value="ALPHA-AMYLASE-RELATED-RELATED"/>
    <property type="match status" value="1"/>
</dbReference>
<organism evidence="5 6">
    <name type="scientific">Thiomicrorhabdus marina</name>
    <dbReference type="NCBI Taxonomy" id="2818442"/>
    <lineage>
        <taxon>Bacteria</taxon>
        <taxon>Pseudomonadati</taxon>
        <taxon>Pseudomonadota</taxon>
        <taxon>Gammaproteobacteria</taxon>
        <taxon>Thiotrichales</taxon>
        <taxon>Piscirickettsiaceae</taxon>
        <taxon>Thiomicrorhabdus</taxon>
    </lineage>
</organism>
<gene>
    <name evidence="5" type="ORF">J3998_10625</name>
</gene>
<evidence type="ECO:0000259" key="4">
    <source>
        <dbReference type="Pfam" id="PF03065"/>
    </source>
</evidence>
<dbReference type="RefSeq" id="WP_208150639.1">
    <property type="nucleotide sequence ID" value="NZ_JAGETV010000023.1"/>
</dbReference>
<name>A0ABS3Q7W8_9GAMM</name>
<dbReference type="SUPFAM" id="SSF88713">
    <property type="entry name" value="Glycoside hydrolase/deacetylase"/>
    <property type="match status" value="1"/>
</dbReference>
<dbReference type="EMBL" id="JAGETV010000023">
    <property type="protein sequence ID" value="MBO1928029.1"/>
    <property type="molecule type" value="Genomic_DNA"/>
</dbReference>
<evidence type="ECO:0000256" key="2">
    <source>
        <dbReference type="ARBA" id="ARBA00023277"/>
    </source>
</evidence>
<feature type="domain" description="Glycoside hydrolase family 57 N-terminal" evidence="4">
    <location>
        <begin position="15"/>
        <end position="456"/>
    </location>
</feature>
<dbReference type="Proteomes" id="UP000664835">
    <property type="component" value="Unassembled WGS sequence"/>
</dbReference>
<sequence>MQHQPDLENKLKVVLCWHMHQPHYRDGEDGVYQLPWVYLHALKDYTDMVWHLEKEPNAKAVVNFAPVLLEQLDEYQQQIHQWLSDGTVMSDPLLNWVSGAESIPDDIEERVKIAEACQKANAATIINIFPAFREMVDLLNDSKLLDDHSHTLMGYLTEQFFVDLLVWYHLAWMGISLRQDDSRIQTLMSKKRAFDEEDRRLLMLIIAEAVGGIIPRYKALQDSGQIEISMTPYGHPIVPLLLDFQSLHEAMPHAPMPSYDQYPGGLERAHWHMKKGIQVTEHYFGKKPKGVWLSEGAVSDAAIDFLDQYDIAWSASGEGVWRHSCEKSHIDQHDLNSKRALYRPMRPTGNKCSLFFRDDGLSDLIGFQYKDWRAEDAVNDFANHLTNIANFVCKDGEQHVVSVILDGENAWEYYPDNAYHFLMALYSKLSDHPRVELSTFSEVLQQGVKPRDLPSIQAGSWVYGSFSTWMGEPDKNKGWDLLVEAKQAYDKKVADGDMTAVQQKQATEQLAICEGSDWFWWFGGYNPSDSVRDFDHLYRSHLRKLYQLLSLESPSSLDQPISFGGGEMENSGTMRRN</sequence>
<keyword evidence="2 3" id="KW-0119">Carbohydrate metabolism</keyword>
<evidence type="ECO:0000313" key="6">
    <source>
        <dbReference type="Proteomes" id="UP000664835"/>
    </source>
</evidence>
<reference evidence="5 6" key="1">
    <citation type="submission" date="2021-03" db="EMBL/GenBank/DDBJ databases">
        <title>Thiomicrorhabdus sp.nov.,novel sulfur-oxidizing bacteria isolated from coastal sediment.</title>
        <authorList>
            <person name="Liu X."/>
        </authorList>
    </citation>
    <scope>NUCLEOTIDE SEQUENCE [LARGE SCALE GENOMIC DNA]</scope>
    <source>
        <strain evidence="5 6">6S2-11</strain>
    </source>
</reference>
<dbReference type="CDD" id="cd10796">
    <property type="entry name" value="GH57N_APU"/>
    <property type="match status" value="1"/>
</dbReference>
<dbReference type="Gene3D" id="3.20.110.10">
    <property type="entry name" value="Glycoside hydrolase 38, N terminal domain"/>
    <property type="match status" value="1"/>
</dbReference>
<dbReference type="InterPro" id="IPR052046">
    <property type="entry name" value="GH57_Enzymes"/>
</dbReference>
<keyword evidence="6" id="KW-1185">Reference proteome</keyword>
<accession>A0ABS3Q7W8</accession>
<dbReference type="InterPro" id="IPR004300">
    <property type="entry name" value="Glyco_hydro_57_N"/>
</dbReference>
<comment type="caution">
    <text evidence="5">The sequence shown here is derived from an EMBL/GenBank/DDBJ whole genome shotgun (WGS) entry which is preliminary data.</text>
</comment>
<evidence type="ECO:0000256" key="3">
    <source>
        <dbReference type="RuleBase" id="RU361196"/>
    </source>
</evidence>
<dbReference type="InterPro" id="IPR027291">
    <property type="entry name" value="Glyco_hydro_38_N_sf"/>
</dbReference>
<comment type="similarity">
    <text evidence="1 3">Belongs to the glycosyl hydrolase 57 family.</text>
</comment>
<dbReference type="PANTHER" id="PTHR36306:SF1">
    <property type="entry name" value="ALPHA-AMYLASE-RELATED"/>
    <property type="match status" value="1"/>
</dbReference>